<reference evidence="1 2" key="1">
    <citation type="submission" date="2011-01" db="EMBL/GenBank/DDBJ databases">
        <authorList>
            <person name="Muzny D."/>
            <person name="Qin X."/>
            <person name="Buhay C."/>
            <person name="Dugan-Rocha S."/>
            <person name="Ding Y."/>
            <person name="Chen G."/>
            <person name="Hawes A."/>
            <person name="Holder M."/>
            <person name="Jhangiani S."/>
            <person name="Johnson A."/>
            <person name="Khan Z."/>
            <person name="Li Z."/>
            <person name="Liu W."/>
            <person name="Liu X."/>
            <person name="Perez L."/>
            <person name="Shen H."/>
            <person name="Wang Q."/>
            <person name="Watt J."/>
            <person name="Xi L."/>
            <person name="Xin Y."/>
            <person name="Zhou J."/>
            <person name="Deng J."/>
            <person name="Jiang H."/>
            <person name="Liu Y."/>
            <person name="Qu J."/>
            <person name="Song X.-Z."/>
            <person name="Zhang L."/>
            <person name="Villasana D."/>
            <person name="Johnson A."/>
            <person name="Liu J."/>
            <person name="Liyanage D."/>
            <person name="Lorensuhewa L."/>
            <person name="Robinson T."/>
            <person name="Song A."/>
            <person name="Song B.-B."/>
            <person name="Dinh H."/>
            <person name="Thornton R."/>
            <person name="Coyle M."/>
            <person name="Francisco L."/>
            <person name="Jackson L."/>
            <person name="Javaid M."/>
            <person name="Korchina V."/>
            <person name="Kovar C."/>
            <person name="Mata R."/>
            <person name="Mathew T."/>
            <person name="Ngo R."/>
            <person name="Nguyen L."/>
            <person name="Nguyen N."/>
            <person name="Okwuonu G."/>
            <person name="Ongeri F."/>
            <person name="Pham C."/>
            <person name="Simmons D."/>
            <person name="Wilczek-Boney K."/>
            <person name="Hale W."/>
            <person name="Jakkamsetti A."/>
            <person name="Pham P."/>
            <person name="Ruth R."/>
            <person name="San Lucas F."/>
            <person name="Warren J."/>
            <person name="Zhang J."/>
            <person name="Zhao Z."/>
            <person name="Zhou C."/>
            <person name="Zhu D."/>
            <person name="Lee S."/>
            <person name="Bess C."/>
            <person name="Blankenburg K."/>
            <person name="Forbes L."/>
            <person name="Fu Q."/>
            <person name="Gubbala S."/>
            <person name="Hirani K."/>
            <person name="Jayaseelan J.C."/>
            <person name="Lara F."/>
            <person name="Munidasa M."/>
            <person name="Palculict T."/>
            <person name="Patil S."/>
            <person name="Pu L.-L."/>
            <person name="Saada N."/>
            <person name="Tang L."/>
            <person name="Weissenberger G."/>
            <person name="Zhu Y."/>
            <person name="Hemphill L."/>
            <person name="Shang Y."/>
            <person name="Youmans B."/>
            <person name="Ayvaz T."/>
            <person name="Ross M."/>
            <person name="Santibanez J."/>
            <person name="Aqrawi P."/>
            <person name="Gross S."/>
            <person name="Joshi V."/>
            <person name="Fowler G."/>
            <person name="Nazareth L."/>
            <person name="Reid J."/>
            <person name="Worley K."/>
            <person name="Petrosino J."/>
            <person name="Highlander S."/>
            <person name="Gibbs R."/>
        </authorList>
    </citation>
    <scope>NUCLEOTIDE SEQUENCE [LARGE SCALE GENOMIC DNA]</scope>
    <source>
        <strain evidence="1 2">ATCC 49124</strain>
    </source>
</reference>
<organism evidence="1 2">
    <name type="scientific">Streptococcus vestibularis ATCC 49124</name>
    <dbReference type="NCBI Taxonomy" id="889206"/>
    <lineage>
        <taxon>Bacteria</taxon>
        <taxon>Bacillati</taxon>
        <taxon>Bacillota</taxon>
        <taxon>Bacilli</taxon>
        <taxon>Lactobacillales</taxon>
        <taxon>Streptococcaceae</taxon>
        <taxon>Streptococcus</taxon>
    </lineage>
</organism>
<evidence type="ECO:0000313" key="2">
    <source>
        <dbReference type="Proteomes" id="UP000003697"/>
    </source>
</evidence>
<proteinExistence type="predicted"/>
<protein>
    <submittedName>
        <fullName evidence="1">Uncharacterized protein</fullName>
    </submittedName>
</protein>
<gene>
    <name evidence="1" type="ORF">HMPREF9425_1637</name>
</gene>
<dbReference type="EMBL" id="AEVI01000073">
    <property type="protein sequence ID" value="EFX95528.1"/>
    <property type="molecule type" value="Genomic_DNA"/>
</dbReference>
<keyword evidence="2" id="KW-1185">Reference proteome</keyword>
<dbReference type="Proteomes" id="UP000003697">
    <property type="component" value="Unassembled WGS sequence"/>
</dbReference>
<name>A0ABP2KII1_STRVE</name>
<evidence type="ECO:0000313" key="1">
    <source>
        <dbReference type="EMBL" id="EFX95528.1"/>
    </source>
</evidence>
<comment type="caution">
    <text evidence="1">The sequence shown here is derived from an EMBL/GenBank/DDBJ whole genome shotgun (WGS) entry which is preliminary data.</text>
</comment>
<sequence length="47" mass="5664">MTHIPNINRLIRKFITETILNSDIEIITELMEKNYHIPVEYSLEVYD</sequence>
<accession>A0ABP2KII1</accession>